<accession>A0A9P4WZ24</accession>
<organism evidence="1 2">
    <name type="scientific">Didymella heteroderae</name>
    <dbReference type="NCBI Taxonomy" id="1769908"/>
    <lineage>
        <taxon>Eukaryota</taxon>
        <taxon>Fungi</taxon>
        <taxon>Dikarya</taxon>
        <taxon>Ascomycota</taxon>
        <taxon>Pezizomycotina</taxon>
        <taxon>Dothideomycetes</taxon>
        <taxon>Pleosporomycetidae</taxon>
        <taxon>Pleosporales</taxon>
        <taxon>Pleosporineae</taxon>
        <taxon>Didymellaceae</taxon>
        <taxon>Didymella</taxon>
    </lineage>
</organism>
<gene>
    <name evidence="1" type="ORF">E8E12_011044</name>
</gene>
<protein>
    <recommendedName>
        <fullName evidence="3">F-box domain-containing protein</fullName>
    </recommendedName>
</protein>
<comment type="caution">
    <text evidence="1">The sequence shown here is derived from an EMBL/GenBank/DDBJ whole genome shotgun (WGS) entry which is preliminary data.</text>
</comment>
<sequence>MANPTSPFLDLLPPELRIRIYEHLLVARTPLKGVVARRGSKYGLSTSILRTNKQIYAEARATFFSKNTFYVSSLPPPVFTDDDVQGSGAFEPPLQAKDLPLIRHLQVDPLYYPKNLKTQPGVAGWKPVCPAAERYIMNLTHVLTFVRSTLLSLSFKTDTRPYAGFSDEVFGALAVGEIDENLNDSLDVKKILTSFHVIEGNLRFRKAVRELEAVRSIAVSFNFPESDFNFQVEKAELCKRGLLFLASQTIFARSEIKIKAMLEGMGDELDEVEEEGAVILAGQRRESVVEEARRAVGAMK</sequence>
<evidence type="ECO:0000313" key="2">
    <source>
        <dbReference type="Proteomes" id="UP000758155"/>
    </source>
</evidence>
<evidence type="ECO:0008006" key="3">
    <source>
        <dbReference type="Google" id="ProtNLM"/>
    </source>
</evidence>
<proteinExistence type="predicted"/>
<dbReference type="OrthoDB" id="62952at2759"/>
<evidence type="ECO:0000313" key="1">
    <source>
        <dbReference type="EMBL" id="KAF3046097.1"/>
    </source>
</evidence>
<dbReference type="EMBL" id="SWKV01000005">
    <property type="protein sequence ID" value="KAF3046097.1"/>
    <property type="molecule type" value="Genomic_DNA"/>
</dbReference>
<reference evidence="1" key="1">
    <citation type="submission" date="2019-04" db="EMBL/GenBank/DDBJ databases">
        <title>Sequencing of skin fungus with MAO and IRED activity.</title>
        <authorList>
            <person name="Marsaioli A.J."/>
            <person name="Bonatto J.M.C."/>
            <person name="Reis Junior O."/>
        </authorList>
    </citation>
    <scope>NUCLEOTIDE SEQUENCE</scope>
    <source>
        <strain evidence="1">28M1</strain>
    </source>
</reference>
<dbReference type="InterPro" id="IPR038883">
    <property type="entry name" value="AN11006-like"/>
</dbReference>
<keyword evidence="2" id="KW-1185">Reference proteome</keyword>
<dbReference type="AlphaFoldDB" id="A0A9P4WZ24"/>
<dbReference type="PANTHER" id="PTHR42085:SF1">
    <property type="entry name" value="F-BOX DOMAIN-CONTAINING PROTEIN"/>
    <property type="match status" value="1"/>
</dbReference>
<dbReference type="Proteomes" id="UP000758155">
    <property type="component" value="Unassembled WGS sequence"/>
</dbReference>
<name>A0A9P4WZ24_9PLEO</name>
<dbReference type="PANTHER" id="PTHR42085">
    <property type="entry name" value="F-BOX DOMAIN-CONTAINING PROTEIN"/>
    <property type="match status" value="1"/>
</dbReference>